<evidence type="ECO:0000256" key="1">
    <source>
        <dbReference type="ARBA" id="ARBA00008721"/>
    </source>
</evidence>
<comment type="caution">
    <text evidence="11">The sequence shown here is derived from an EMBL/GenBank/DDBJ whole genome shotgun (WGS) entry which is preliminary data.</text>
</comment>
<evidence type="ECO:0000256" key="5">
    <source>
        <dbReference type="ARBA" id="ARBA00022801"/>
    </source>
</evidence>
<feature type="chain" id="PRO_5014428709" description="Peptidase M43 pregnancy-associated plasma-A domain-containing protein" evidence="9">
    <location>
        <begin position="20"/>
        <end position="282"/>
    </location>
</feature>
<keyword evidence="3" id="KW-0479">Metal-binding</keyword>
<feature type="signal peptide" evidence="9">
    <location>
        <begin position="1"/>
        <end position="19"/>
    </location>
</feature>
<proteinExistence type="inferred from homology"/>
<dbReference type="GO" id="GO:0008237">
    <property type="term" value="F:metallopeptidase activity"/>
    <property type="evidence" value="ECO:0007669"/>
    <property type="project" value="UniProtKB-KW"/>
</dbReference>
<evidence type="ECO:0000259" key="10">
    <source>
        <dbReference type="Pfam" id="PF05572"/>
    </source>
</evidence>
<evidence type="ECO:0000256" key="6">
    <source>
        <dbReference type="ARBA" id="ARBA00022833"/>
    </source>
</evidence>
<gene>
    <name evidence="11" type="ORF">CAC42_4942</name>
</gene>
<sequence>MKLSTTTLLGLAAAALTNAHSLRPRQITSRCGAPAPSRELMAEAANEPTAESTRGRRGFTVDMYVHVVTTNESAPLYTQAQVNRQVDVMNDAYAPAGISFRNLATTFTINEAWATGGLSGSETEREMKTALRRGTYQTLNLYFLSDLGGGLLGYCYFPEKTLNSTLVTRDGCINLAGSMPGGDADNYDLGLTAVHEVGHWFGVFHVFQNTSCEGRGDYVFDTPPQKTITYGCPVGQDSCPDSPGNDSVTNYMDYSFDACMNKFTFGQHLKMYKNFFLYRFGR</sequence>
<dbReference type="Proteomes" id="UP000243797">
    <property type="component" value="Unassembled WGS sequence"/>
</dbReference>
<dbReference type="PANTHER" id="PTHR47466">
    <property type="match status" value="1"/>
</dbReference>
<dbReference type="InterPro" id="IPR024079">
    <property type="entry name" value="MetalloPept_cat_dom_sf"/>
</dbReference>
<dbReference type="EMBL" id="NKHZ01000055">
    <property type="protein sequence ID" value="PNS16978.1"/>
    <property type="molecule type" value="Genomic_DNA"/>
</dbReference>
<dbReference type="Pfam" id="PF05572">
    <property type="entry name" value="Peptidase_M43"/>
    <property type="match status" value="1"/>
</dbReference>
<evidence type="ECO:0000256" key="9">
    <source>
        <dbReference type="SAM" id="SignalP"/>
    </source>
</evidence>
<evidence type="ECO:0000256" key="4">
    <source>
        <dbReference type="ARBA" id="ARBA00022729"/>
    </source>
</evidence>
<keyword evidence="4 9" id="KW-0732">Signal</keyword>
<reference evidence="11 12" key="1">
    <citation type="submission" date="2017-06" db="EMBL/GenBank/DDBJ databases">
        <title>Draft genome sequence of a variant of Elsinoe murrayae.</title>
        <authorList>
            <person name="Cheng Q."/>
        </authorList>
    </citation>
    <scope>NUCLEOTIDE SEQUENCE [LARGE SCALE GENOMIC DNA]</scope>
    <source>
        <strain evidence="11 12">CQ-2017a</strain>
    </source>
</reference>
<dbReference type="InParanoid" id="A0A2K1QPF5"/>
<dbReference type="InterPro" id="IPR008754">
    <property type="entry name" value="Peptidase_M43"/>
</dbReference>
<dbReference type="GO" id="GO:0046872">
    <property type="term" value="F:metal ion binding"/>
    <property type="evidence" value="ECO:0007669"/>
    <property type="project" value="UniProtKB-KW"/>
</dbReference>
<dbReference type="STRING" id="2082308.A0A2K1QPF5"/>
<keyword evidence="5" id="KW-0378">Hydrolase</keyword>
<dbReference type="OrthoDB" id="536211at2759"/>
<evidence type="ECO:0000256" key="3">
    <source>
        <dbReference type="ARBA" id="ARBA00022723"/>
    </source>
</evidence>
<evidence type="ECO:0000256" key="7">
    <source>
        <dbReference type="ARBA" id="ARBA00023049"/>
    </source>
</evidence>
<dbReference type="AlphaFoldDB" id="A0A2K1QPF5"/>
<keyword evidence="2" id="KW-0645">Protease</keyword>
<organism evidence="11 12">
    <name type="scientific">Sphaceloma murrayae</name>
    <dbReference type="NCBI Taxonomy" id="2082308"/>
    <lineage>
        <taxon>Eukaryota</taxon>
        <taxon>Fungi</taxon>
        <taxon>Dikarya</taxon>
        <taxon>Ascomycota</taxon>
        <taxon>Pezizomycotina</taxon>
        <taxon>Dothideomycetes</taxon>
        <taxon>Dothideomycetidae</taxon>
        <taxon>Myriangiales</taxon>
        <taxon>Elsinoaceae</taxon>
        <taxon>Sphaceloma</taxon>
    </lineage>
</organism>
<evidence type="ECO:0000313" key="11">
    <source>
        <dbReference type="EMBL" id="PNS16978.1"/>
    </source>
</evidence>
<name>A0A2K1QPF5_9PEZI</name>
<keyword evidence="8" id="KW-1015">Disulfide bond</keyword>
<protein>
    <recommendedName>
        <fullName evidence="10">Peptidase M43 pregnancy-associated plasma-A domain-containing protein</fullName>
    </recommendedName>
</protein>
<evidence type="ECO:0000256" key="8">
    <source>
        <dbReference type="ARBA" id="ARBA00023157"/>
    </source>
</evidence>
<feature type="domain" description="Peptidase M43 pregnancy-associated plasma-A" evidence="10">
    <location>
        <begin position="139"/>
        <end position="273"/>
    </location>
</feature>
<evidence type="ECO:0000313" key="12">
    <source>
        <dbReference type="Proteomes" id="UP000243797"/>
    </source>
</evidence>
<keyword evidence="7" id="KW-0482">Metalloprotease</keyword>
<keyword evidence="12" id="KW-1185">Reference proteome</keyword>
<accession>A0A2K1QPF5</accession>
<dbReference type="Gene3D" id="3.40.390.10">
    <property type="entry name" value="Collagenase (Catalytic Domain)"/>
    <property type="match status" value="1"/>
</dbReference>
<dbReference type="GO" id="GO:0006508">
    <property type="term" value="P:proteolysis"/>
    <property type="evidence" value="ECO:0007669"/>
    <property type="project" value="UniProtKB-KW"/>
</dbReference>
<dbReference type="PANTHER" id="PTHR47466:SF1">
    <property type="entry name" value="METALLOPROTEASE MEP1 (AFU_ORTHOLOGUE AFUA_1G07730)-RELATED"/>
    <property type="match status" value="1"/>
</dbReference>
<dbReference type="SUPFAM" id="SSF55486">
    <property type="entry name" value="Metalloproteases ('zincins'), catalytic domain"/>
    <property type="match status" value="1"/>
</dbReference>
<keyword evidence="6" id="KW-0862">Zinc</keyword>
<dbReference type="CDD" id="cd04275">
    <property type="entry name" value="ZnMc_pappalysin_like"/>
    <property type="match status" value="1"/>
</dbReference>
<comment type="similarity">
    <text evidence="1">Belongs to the peptidase M43B family.</text>
</comment>
<evidence type="ECO:0000256" key="2">
    <source>
        <dbReference type="ARBA" id="ARBA00022670"/>
    </source>
</evidence>